<reference evidence="1" key="2">
    <citation type="journal article" date="2015" name="Fish Shellfish Immunol.">
        <title>Early steps in the European eel (Anguilla anguilla)-Vibrio vulnificus interaction in the gills: Role of the RtxA13 toxin.</title>
        <authorList>
            <person name="Callol A."/>
            <person name="Pajuelo D."/>
            <person name="Ebbesson L."/>
            <person name="Teles M."/>
            <person name="MacKenzie S."/>
            <person name="Amaro C."/>
        </authorList>
    </citation>
    <scope>NUCLEOTIDE SEQUENCE</scope>
</reference>
<name>A0A0E9XM11_ANGAN</name>
<reference evidence="1" key="1">
    <citation type="submission" date="2014-11" db="EMBL/GenBank/DDBJ databases">
        <authorList>
            <person name="Amaro Gonzalez C."/>
        </authorList>
    </citation>
    <scope>NUCLEOTIDE SEQUENCE</scope>
</reference>
<protein>
    <submittedName>
        <fullName evidence="1">Uncharacterized protein</fullName>
    </submittedName>
</protein>
<sequence length="75" mass="9057">MRGISCKALWIKALYKCSPFTIYTAFPWGEVRSQAMFLPYERTHSFLFFFLYFKFLLRRNLFWGHPNLPVPLCEI</sequence>
<dbReference type="AlphaFoldDB" id="A0A0E9XM11"/>
<organism evidence="1">
    <name type="scientific">Anguilla anguilla</name>
    <name type="common">European freshwater eel</name>
    <name type="synonym">Muraena anguilla</name>
    <dbReference type="NCBI Taxonomy" id="7936"/>
    <lineage>
        <taxon>Eukaryota</taxon>
        <taxon>Metazoa</taxon>
        <taxon>Chordata</taxon>
        <taxon>Craniata</taxon>
        <taxon>Vertebrata</taxon>
        <taxon>Euteleostomi</taxon>
        <taxon>Actinopterygii</taxon>
        <taxon>Neopterygii</taxon>
        <taxon>Teleostei</taxon>
        <taxon>Anguilliformes</taxon>
        <taxon>Anguillidae</taxon>
        <taxon>Anguilla</taxon>
    </lineage>
</organism>
<proteinExistence type="predicted"/>
<evidence type="ECO:0000313" key="1">
    <source>
        <dbReference type="EMBL" id="JAI02866.1"/>
    </source>
</evidence>
<dbReference type="EMBL" id="GBXM01005712">
    <property type="protein sequence ID" value="JAI02866.1"/>
    <property type="molecule type" value="Transcribed_RNA"/>
</dbReference>
<accession>A0A0E9XM11</accession>